<evidence type="ECO:0000313" key="1">
    <source>
        <dbReference type="EMBL" id="KAJ8675152.1"/>
    </source>
</evidence>
<evidence type="ECO:0000313" key="2">
    <source>
        <dbReference type="Proteomes" id="UP001239111"/>
    </source>
</evidence>
<name>A0ACC2NVN3_9HYME</name>
<protein>
    <submittedName>
        <fullName evidence="1">Uncharacterized protein</fullName>
    </submittedName>
</protein>
<reference evidence="1" key="1">
    <citation type="submission" date="2023-04" db="EMBL/GenBank/DDBJ databases">
        <title>A chromosome-level genome assembly of the parasitoid wasp Eretmocerus hayati.</title>
        <authorList>
            <person name="Zhong Y."/>
            <person name="Liu S."/>
            <person name="Liu Y."/>
        </authorList>
    </citation>
    <scope>NUCLEOTIDE SEQUENCE</scope>
    <source>
        <strain evidence="1">ZJU_SS_LIU_2023</strain>
    </source>
</reference>
<comment type="caution">
    <text evidence="1">The sequence shown here is derived from an EMBL/GenBank/DDBJ whole genome shotgun (WGS) entry which is preliminary data.</text>
</comment>
<sequence length="770" mass="88265">MVPKAKVLFIILISIAASGVTAHRNDFGLKVVVDYMRDKVSPYEVTVISKSPEKLGCVSNNILRTMIDEFSSAVVDMDQLTEPSKLRIIQKLWFQRMIQSKFKIGIIELDDKEEAPDELLSMLNFFMEFGISLDGRGRSIIFLINGNGQSLEQFLRYAWSYQFLDLTVIEYVADTPKKDLILKESSKCKILYHIFDPFNDRYQKDSLTGNTNILPKKLVNMQGYTLCLGVPSIEDKVSLSHDLTVAMNRVSIFEYAPEDQLHILSEMLNSTILTHVNNTACNSFFATYMGMENGSETPHQDFDISSGTYSPLGIYTDLHGSSNIVNTSSWTHDFANTYAINGLYLCLNQRSQTEVSFSKNFLVVSITLSAMELIFIIASRILKLDKKYWSASQIARALMGGSMSNRQQGICLRERILLVTIYFVSIVMMTLTTDELIKMSLNKRVILRFKTLKELADSNVDLRVQNKTKRSLSMWGQYNPTIQKIARQSTTNHRFPVTWSGILANGTHEAIYAYTFAWDFGIPHVETLDEIWFATRIDEIVGHLGQGLLLKRFSPFKARIENFFIRFREFGLEDKRLRESAYNSTRFSHWIDKPGLPIHYPRHNGKNDKTVDFSLNTRLAIIILLGTILACIALIGEIIENRLVTKAWNPGLTEFCPGRTSKKENLYSNKMRISTVARTPIDVLHQLSFERQVDAEHTPNQSEKMFRRTIAQKKRHSQVSISCIYEDRTLFRLLELDNAQLLRYLNRNKRIRSSLRKKIASEKINGLEHS</sequence>
<dbReference type="Proteomes" id="UP001239111">
    <property type="component" value="Chromosome 2"/>
</dbReference>
<organism evidence="1 2">
    <name type="scientific">Eretmocerus hayati</name>
    <dbReference type="NCBI Taxonomy" id="131215"/>
    <lineage>
        <taxon>Eukaryota</taxon>
        <taxon>Metazoa</taxon>
        <taxon>Ecdysozoa</taxon>
        <taxon>Arthropoda</taxon>
        <taxon>Hexapoda</taxon>
        <taxon>Insecta</taxon>
        <taxon>Pterygota</taxon>
        <taxon>Neoptera</taxon>
        <taxon>Endopterygota</taxon>
        <taxon>Hymenoptera</taxon>
        <taxon>Apocrita</taxon>
        <taxon>Proctotrupomorpha</taxon>
        <taxon>Chalcidoidea</taxon>
        <taxon>Aphelinidae</taxon>
        <taxon>Aphelininae</taxon>
        <taxon>Eretmocerus</taxon>
    </lineage>
</organism>
<keyword evidence="2" id="KW-1185">Reference proteome</keyword>
<proteinExistence type="predicted"/>
<accession>A0ACC2NVN3</accession>
<gene>
    <name evidence="1" type="ORF">QAD02_010938</name>
</gene>
<dbReference type="EMBL" id="CM056742">
    <property type="protein sequence ID" value="KAJ8675152.1"/>
    <property type="molecule type" value="Genomic_DNA"/>
</dbReference>